<dbReference type="InParanoid" id="A0A067NDT7"/>
<proteinExistence type="predicted"/>
<evidence type="ECO:0000313" key="4">
    <source>
        <dbReference type="Proteomes" id="UP000027073"/>
    </source>
</evidence>
<evidence type="ECO:0000313" key="3">
    <source>
        <dbReference type="EMBL" id="KDQ26188.1"/>
    </source>
</evidence>
<evidence type="ECO:0000256" key="1">
    <source>
        <dbReference type="SAM" id="MobiDB-lite"/>
    </source>
</evidence>
<feature type="transmembrane region" description="Helical" evidence="2">
    <location>
        <begin position="274"/>
        <end position="294"/>
    </location>
</feature>
<dbReference type="OrthoDB" id="3357408at2759"/>
<accession>A0A067NDT7</accession>
<dbReference type="Proteomes" id="UP000027073">
    <property type="component" value="Unassembled WGS sequence"/>
</dbReference>
<feature type="compositionally biased region" description="Basic and acidic residues" evidence="1">
    <location>
        <begin position="388"/>
        <end position="403"/>
    </location>
</feature>
<feature type="transmembrane region" description="Helical" evidence="2">
    <location>
        <begin position="90"/>
        <end position="109"/>
    </location>
</feature>
<organism evidence="3 4">
    <name type="scientific">Pleurotus ostreatus (strain PC15)</name>
    <name type="common">Oyster mushroom</name>
    <dbReference type="NCBI Taxonomy" id="1137138"/>
    <lineage>
        <taxon>Eukaryota</taxon>
        <taxon>Fungi</taxon>
        <taxon>Dikarya</taxon>
        <taxon>Basidiomycota</taxon>
        <taxon>Agaricomycotina</taxon>
        <taxon>Agaricomycetes</taxon>
        <taxon>Agaricomycetidae</taxon>
        <taxon>Agaricales</taxon>
        <taxon>Pleurotineae</taxon>
        <taxon>Pleurotaceae</taxon>
        <taxon>Pleurotus</taxon>
    </lineage>
</organism>
<dbReference type="HOGENOM" id="CLU_044614_1_0_1"/>
<protein>
    <submittedName>
        <fullName evidence="3">Uncharacterized protein</fullName>
    </submittedName>
</protein>
<feature type="transmembrane region" description="Helical" evidence="2">
    <location>
        <begin position="12"/>
        <end position="36"/>
    </location>
</feature>
<dbReference type="EMBL" id="KL198010">
    <property type="protein sequence ID" value="KDQ26188.1"/>
    <property type="molecule type" value="Genomic_DNA"/>
</dbReference>
<feature type="transmembrane region" description="Helical" evidence="2">
    <location>
        <begin position="300"/>
        <end position="320"/>
    </location>
</feature>
<name>A0A067NDT7_PLEO1</name>
<feature type="region of interest" description="Disordered" evidence="1">
    <location>
        <begin position="388"/>
        <end position="434"/>
    </location>
</feature>
<dbReference type="AlphaFoldDB" id="A0A067NDT7"/>
<gene>
    <name evidence="3" type="ORF">PLEOSDRAFT_1097646</name>
</gene>
<keyword evidence="2" id="KW-0472">Membrane</keyword>
<feature type="transmembrane region" description="Helical" evidence="2">
    <location>
        <begin position="176"/>
        <end position="196"/>
    </location>
</feature>
<dbReference type="VEuPathDB" id="FungiDB:PLEOSDRAFT_1097646"/>
<feature type="transmembrane region" description="Helical" evidence="2">
    <location>
        <begin position="216"/>
        <end position="240"/>
    </location>
</feature>
<reference evidence="4" key="1">
    <citation type="journal article" date="2014" name="Proc. Natl. Acad. Sci. U.S.A.">
        <title>Extensive sampling of basidiomycete genomes demonstrates inadequacy of the white-rot/brown-rot paradigm for wood decay fungi.</title>
        <authorList>
            <person name="Riley R."/>
            <person name="Salamov A.A."/>
            <person name="Brown D.W."/>
            <person name="Nagy L.G."/>
            <person name="Floudas D."/>
            <person name="Held B.W."/>
            <person name="Levasseur A."/>
            <person name="Lombard V."/>
            <person name="Morin E."/>
            <person name="Otillar R."/>
            <person name="Lindquist E.A."/>
            <person name="Sun H."/>
            <person name="LaButti K.M."/>
            <person name="Schmutz J."/>
            <person name="Jabbour D."/>
            <person name="Luo H."/>
            <person name="Baker S.E."/>
            <person name="Pisabarro A.G."/>
            <person name="Walton J.D."/>
            <person name="Blanchette R.A."/>
            <person name="Henrissat B."/>
            <person name="Martin F."/>
            <person name="Cullen D."/>
            <person name="Hibbett D.S."/>
            <person name="Grigoriev I.V."/>
        </authorList>
    </citation>
    <scope>NUCLEOTIDE SEQUENCE [LARGE SCALE GENOMIC DNA]</scope>
    <source>
        <strain evidence="4">PC15</strain>
    </source>
</reference>
<keyword evidence="2" id="KW-1133">Transmembrane helix</keyword>
<sequence length="434" mass="46619">MADFPIDTAQIVALFLESVLYGVYLVTFVACLRVLLIAPSAAAASHPAYPSLHLPPPSHHTHSASPYNGYATSFSLRDYFKPLRHINTPMLLAALLMLVFATLDVAFGLHNNILAFVKTPPVVIGADGAEEGGPEAVFDDIGRWTNVMKMVNYVAQTFVGDSILLYRCFVVYDRNWWVVAFPILLWLGTTACGIMTSYSEAAVGVGTLDQSVIKPFITSMLVLTLATNMLTTGLIVLRIWKVDTRASHFRPTASHASPRAPRAPPSPLARVMRVLIESGLIYTTTILVLFGTYLAGSNAILALSNAVVQIIGVTFNLIIISTDRARRHGAGTSGAGGGGESTGEYLEHAGGGGGGGGGGRSHALQSINPTVSAGLPMHMLNIHTEVSVQRHRDPIPDSRRGGDIEMDIASSISTSKQLEQEREEEDELEKGRGW</sequence>
<evidence type="ECO:0000256" key="2">
    <source>
        <dbReference type="SAM" id="Phobius"/>
    </source>
</evidence>
<keyword evidence="2" id="KW-0812">Transmembrane</keyword>